<dbReference type="EMBL" id="JASCZI010060436">
    <property type="protein sequence ID" value="MED6131369.1"/>
    <property type="molecule type" value="Genomic_DNA"/>
</dbReference>
<dbReference type="InterPro" id="IPR022764">
    <property type="entry name" value="Peptidase_S54_rhomboid_dom"/>
</dbReference>
<dbReference type="Gene3D" id="1.20.1540.10">
    <property type="entry name" value="Rhomboid-like"/>
    <property type="match status" value="1"/>
</dbReference>
<evidence type="ECO:0000256" key="4">
    <source>
        <dbReference type="ARBA" id="ARBA00022989"/>
    </source>
</evidence>
<evidence type="ECO:0000313" key="8">
    <source>
        <dbReference type="EMBL" id="MED6131369.1"/>
    </source>
</evidence>
<feature type="transmembrane region" description="Helical" evidence="6">
    <location>
        <begin position="50"/>
        <end position="69"/>
    </location>
</feature>
<evidence type="ECO:0000256" key="1">
    <source>
        <dbReference type="ARBA" id="ARBA00004141"/>
    </source>
</evidence>
<keyword evidence="6" id="KW-0378">Hydrolase</keyword>
<accession>A0ABU6S5C3</accession>
<dbReference type="PANTHER" id="PTHR22936">
    <property type="entry name" value="RHOMBOID-RELATED"/>
    <property type="match status" value="1"/>
</dbReference>
<sequence length="387" mass="42931">MAAEGGSSDQFIDIAKLSSPAKFPPAFPQDLKAVAEAPSLKRRRSGSDTWVVSVFVIIHVGVFIATMLVNDCWTNSNGDCALKTLGRFSFQPLSENPLLGPSQSKLEEMGALRRNFVTEYHQTWRLFTSPFLHAGLFHLLLNLSSIIFIGIHLERELGQLRIGIIYAMSAFGGALMASLFLQNTPAVASSGALYGLLGTLLSELLWNWKLQTKRVSAIVSFVFVFVFNFILGFLPYVDNFASIGGFVSGFLLGSVLLLRRKLELPKVPIKGTLCDYGVKSYIKLKLKQNMDRPALRIVSLILFSLLLGGCLVAVLHGININSYCTWCPYVDCISYTSWHCKDRETSCETMVSDDQMTMTCMGNGKFRVFPFTNITRARISDLCNLIC</sequence>
<feature type="transmembrane region" description="Helical" evidence="6">
    <location>
        <begin position="294"/>
        <end position="318"/>
    </location>
</feature>
<feature type="transmembrane region" description="Helical" evidence="6">
    <location>
        <begin position="215"/>
        <end position="234"/>
    </location>
</feature>
<keyword evidence="6" id="KW-0720">Serine protease</keyword>
<name>A0ABU6S5C3_9FABA</name>
<protein>
    <recommendedName>
        <fullName evidence="6">RHOMBOID-like protein</fullName>
        <ecNumber evidence="6">3.4.21.105</ecNumber>
    </recommendedName>
</protein>
<dbReference type="PANTHER" id="PTHR22936:SF75">
    <property type="entry name" value="RHOMBOID-LIKE PROTEIN 8"/>
    <property type="match status" value="1"/>
</dbReference>
<evidence type="ECO:0000256" key="3">
    <source>
        <dbReference type="ARBA" id="ARBA00022692"/>
    </source>
</evidence>
<feature type="transmembrane region" description="Helical" evidence="6">
    <location>
        <begin position="187"/>
        <end position="208"/>
    </location>
</feature>
<dbReference type="EC" id="3.4.21.105" evidence="6"/>
<evidence type="ECO:0000259" key="7">
    <source>
        <dbReference type="Pfam" id="PF01694"/>
    </source>
</evidence>
<feature type="transmembrane region" description="Helical" evidence="6">
    <location>
        <begin position="240"/>
        <end position="258"/>
    </location>
</feature>
<dbReference type="InterPro" id="IPR035952">
    <property type="entry name" value="Rhomboid-like_sf"/>
</dbReference>
<feature type="domain" description="Peptidase S54 rhomboid" evidence="7">
    <location>
        <begin position="121"/>
        <end position="257"/>
    </location>
</feature>
<keyword evidence="4 6" id="KW-1133">Transmembrane helix</keyword>
<evidence type="ECO:0000256" key="5">
    <source>
        <dbReference type="ARBA" id="ARBA00023136"/>
    </source>
</evidence>
<reference evidence="8 9" key="1">
    <citation type="journal article" date="2023" name="Plants (Basel)">
        <title>Bridging the Gap: Combining Genomics and Transcriptomics Approaches to Understand Stylosanthes scabra, an Orphan Legume from the Brazilian Caatinga.</title>
        <authorList>
            <person name="Ferreira-Neto J.R.C."/>
            <person name="da Silva M.D."/>
            <person name="Binneck E."/>
            <person name="de Melo N.F."/>
            <person name="da Silva R.H."/>
            <person name="de Melo A.L.T.M."/>
            <person name="Pandolfi V."/>
            <person name="Bustamante F.O."/>
            <person name="Brasileiro-Vidal A.C."/>
            <person name="Benko-Iseppon A.M."/>
        </authorList>
    </citation>
    <scope>NUCLEOTIDE SEQUENCE [LARGE SCALE GENOMIC DNA]</scope>
    <source>
        <tissue evidence="8">Leaves</tissue>
    </source>
</reference>
<dbReference type="InterPro" id="IPR002610">
    <property type="entry name" value="Peptidase_S54_rhomboid-like"/>
</dbReference>
<comment type="function">
    <text evidence="6">Serine protease involved in intramembrane proteolysis.</text>
</comment>
<dbReference type="Proteomes" id="UP001341840">
    <property type="component" value="Unassembled WGS sequence"/>
</dbReference>
<organism evidence="8 9">
    <name type="scientific">Stylosanthes scabra</name>
    <dbReference type="NCBI Taxonomy" id="79078"/>
    <lineage>
        <taxon>Eukaryota</taxon>
        <taxon>Viridiplantae</taxon>
        <taxon>Streptophyta</taxon>
        <taxon>Embryophyta</taxon>
        <taxon>Tracheophyta</taxon>
        <taxon>Spermatophyta</taxon>
        <taxon>Magnoliopsida</taxon>
        <taxon>eudicotyledons</taxon>
        <taxon>Gunneridae</taxon>
        <taxon>Pentapetalae</taxon>
        <taxon>rosids</taxon>
        <taxon>fabids</taxon>
        <taxon>Fabales</taxon>
        <taxon>Fabaceae</taxon>
        <taxon>Papilionoideae</taxon>
        <taxon>50 kb inversion clade</taxon>
        <taxon>dalbergioids sensu lato</taxon>
        <taxon>Dalbergieae</taxon>
        <taxon>Pterocarpus clade</taxon>
        <taxon>Stylosanthes</taxon>
    </lineage>
</organism>
<gene>
    <name evidence="8" type="ORF">PIB30_008957</name>
</gene>
<evidence type="ECO:0000256" key="2">
    <source>
        <dbReference type="ARBA" id="ARBA00009045"/>
    </source>
</evidence>
<feature type="transmembrane region" description="Helical" evidence="6">
    <location>
        <begin position="131"/>
        <end position="151"/>
    </location>
</feature>
<comment type="similarity">
    <text evidence="2 6">Belongs to the peptidase S54 family.</text>
</comment>
<dbReference type="Pfam" id="PF01694">
    <property type="entry name" value="Rhomboid"/>
    <property type="match status" value="1"/>
</dbReference>
<comment type="subcellular location">
    <subcellularLocation>
        <location evidence="1 6">Membrane</location>
        <topology evidence="1 6">Multi-pass membrane protein</topology>
    </subcellularLocation>
</comment>
<evidence type="ECO:0000256" key="6">
    <source>
        <dbReference type="RuleBase" id="RU362115"/>
    </source>
</evidence>
<keyword evidence="6" id="KW-0645">Protease</keyword>
<evidence type="ECO:0000313" key="9">
    <source>
        <dbReference type="Proteomes" id="UP001341840"/>
    </source>
</evidence>
<comment type="caution">
    <text evidence="8">The sequence shown here is derived from an EMBL/GenBank/DDBJ whole genome shotgun (WGS) entry which is preliminary data.</text>
</comment>
<keyword evidence="9" id="KW-1185">Reference proteome</keyword>
<keyword evidence="3 6" id="KW-0812">Transmembrane</keyword>
<comment type="catalytic activity">
    <reaction evidence="6">
        <text>Cleaves type-1 transmembrane domains using a catalytic dyad composed of serine and histidine that are contributed by different transmembrane domains.</text>
        <dbReference type="EC" id="3.4.21.105"/>
    </reaction>
</comment>
<keyword evidence="5 6" id="KW-0472">Membrane</keyword>
<feature type="transmembrane region" description="Helical" evidence="6">
    <location>
        <begin position="163"/>
        <end position="181"/>
    </location>
</feature>
<dbReference type="SUPFAM" id="SSF144091">
    <property type="entry name" value="Rhomboid-like"/>
    <property type="match status" value="1"/>
</dbReference>
<proteinExistence type="inferred from homology"/>